<keyword evidence="2" id="KW-1185">Reference proteome</keyword>
<dbReference type="InterPro" id="IPR012337">
    <property type="entry name" value="RNaseH-like_sf"/>
</dbReference>
<accession>A0A026W566</accession>
<dbReference type="Proteomes" id="UP000053097">
    <property type="component" value="Unassembled WGS sequence"/>
</dbReference>
<protein>
    <submittedName>
        <fullName evidence="1">Uncharacterized protein</fullName>
    </submittedName>
</protein>
<evidence type="ECO:0000313" key="1">
    <source>
        <dbReference type="EMBL" id="EZA51138.1"/>
    </source>
</evidence>
<dbReference type="AlphaFoldDB" id="A0A026W566"/>
<dbReference type="EMBL" id="KK107416">
    <property type="protein sequence ID" value="EZA51138.1"/>
    <property type="molecule type" value="Genomic_DNA"/>
</dbReference>
<gene>
    <name evidence="1" type="ORF">X777_10430</name>
</gene>
<dbReference type="STRING" id="2015173.A0A026W566"/>
<dbReference type="SUPFAM" id="SSF53098">
    <property type="entry name" value="Ribonuclease H-like"/>
    <property type="match status" value="1"/>
</dbReference>
<dbReference type="GO" id="GO:0003676">
    <property type="term" value="F:nucleic acid binding"/>
    <property type="evidence" value="ECO:0007669"/>
    <property type="project" value="InterPro"/>
</dbReference>
<name>A0A026W566_OOCBI</name>
<sequence length="354" mass="39228">MSNHVLLDSGSQANFISCEVLNTLGLTARTVNISISDINGTATRSTQAVQIELCSQLNSFSTVLDCVVTDRVTHVCPSFTVKRAALDLPRNIELADPNFHISSKVDVLIGAELFWNLICIGQIKASSKHPTLQKNDVLSRGSLPIDLIKSHIWWHGPAFLQAPDDRKLIVCFKAKPVISEAKMGSLPTSRVTISRPFTHCGVDYAGPLILRKGMHSDNATTFVGADRQIKELYDFFRSESVQSSVEHFLSDQQVSWSFIPPNAPHFGELWEVVVKSAKLHFTRIVGRTHLTFEEMQTVLCEIEAILNSRSLTPLSSDPNDMTYLSSGNFLVGSPLNSLPTHDLSDVNTNRLSRW</sequence>
<dbReference type="InterPro" id="IPR036397">
    <property type="entry name" value="RNaseH_sf"/>
</dbReference>
<proteinExistence type="predicted"/>
<dbReference type="Gene3D" id="3.30.420.10">
    <property type="entry name" value="Ribonuclease H-like superfamily/Ribonuclease H"/>
    <property type="match status" value="1"/>
</dbReference>
<dbReference type="PANTHER" id="PTHR47331">
    <property type="entry name" value="PHD-TYPE DOMAIN-CONTAINING PROTEIN"/>
    <property type="match status" value="1"/>
</dbReference>
<evidence type="ECO:0000313" key="2">
    <source>
        <dbReference type="Proteomes" id="UP000053097"/>
    </source>
</evidence>
<dbReference type="PANTHER" id="PTHR47331:SF2">
    <property type="match status" value="1"/>
</dbReference>
<reference evidence="1 2" key="1">
    <citation type="journal article" date="2014" name="Curr. Biol.">
        <title>The genome of the clonal raider ant Cerapachys biroi.</title>
        <authorList>
            <person name="Oxley P.R."/>
            <person name="Ji L."/>
            <person name="Fetter-Pruneda I."/>
            <person name="McKenzie S.K."/>
            <person name="Li C."/>
            <person name="Hu H."/>
            <person name="Zhang G."/>
            <person name="Kronauer D.J."/>
        </authorList>
    </citation>
    <scope>NUCLEOTIDE SEQUENCE [LARGE SCALE GENOMIC DNA]</scope>
</reference>
<organism evidence="1 2">
    <name type="scientific">Ooceraea biroi</name>
    <name type="common">Clonal raider ant</name>
    <name type="synonym">Cerapachys biroi</name>
    <dbReference type="NCBI Taxonomy" id="2015173"/>
    <lineage>
        <taxon>Eukaryota</taxon>
        <taxon>Metazoa</taxon>
        <taxon>Ecdysozoa</taxon>
        <taxon>Arthropoda</taxon>
        <taxon>Hexapoda</taxon>
        <taxon>Insecta</taxon>
        <taxon>Pterygota</taxon>
        <taxon>Neoptera</taxon>
        <taxon>Endopterygota</taxon>
        <taxon>Hymenoptera</taxon>
        <taxon>Apocrita</taxon>
        <taxon>Aculeata</taxon>
        <taxon>Formicoidea</taxon>
        <taxon>Formicidae</taxon>
        <taxon>Dorylinae</taxon>
        <taxon>Ooceraea</taxon>
    </lineage>
</organism>